<evidence type="ECO:0000256" key="2">
    <source>
        <dbReference type="ARBA" id="ARBA00022617"/>
    </source>
</evidence>
<dbReference type="CDD" id="cd11031">
    <property type="entry name" value="Cyp158A-like"/>
    <property type="match status" value="1"/>
</dbReference>
<dbReference type="RefSeq" id="WP_369172877.1">
    <property type="nucleotide sequence ID" value="NZ_CP163439.1"/>
</dbReference>
<gene>
    <name evidence="8" type="ORF">AB5J49_35135</name>
</gene>
<dbReference type="GO" id="GO:0005506">
    <property type="term" value="F:iron ion binding"/>
    <property type="evidence" value="ECO:0007669"/>
    <property type="project" value="InterPro"/>
</dbReference>
<accession>A0AB39Q4H2</accession>
<evidence type="ECO:0000256" key="5">
    <source>
        <dbReference type="ARBA" id="ARBA00023004"/>
    </source>
</evidence>
<dbReference type="InterPro" id="IPR001128">
    <property type="entry name" value="Cyt_P450"/>
</dbReference>
<dbReference type="AlphaFoldDB" id="A0AB39Q4H2"/>
<dbReference type="Pfam" id="PF00067">
    <property type="entry name" value="p450"/>
    <property type="match status" value="2"/>
</dbReference>
<sequence>MTSDSSTSEVTPRADAPAEAGATVWPYPFSTATGLGMDPLYGALRERERVSRVRMPYGGEAWMVTRHADAKLVLSDPRFSMAAGAGKDVPRPTEQLLQPGGLVAMDPPEHTRLRRLAGSAFTHRRVEAMRPSVTAFAHRLVDAMTAQGPSADLLDALALPLSISVICQLLGVDYEDRHVFQQFSDALLSTSLPPDEVNRAGEEFVGYLARLVAERRESPTDDLLGAMVQARDDEDRLSENELYMLGAGLLVGGYETTATQIANFAYLLLRDRRLYESLVASPGLIRDAVEELLRFTPLTTVDGYARIALEDVVVGDTLIRAGEAVFTSVAAANLDPEVFAEPDRIDFARERNPHLGFGHGIHYCMGAPLARLEIQVVLEVLTQRLPGLRLAVPATDIRWRPGLLLRVPARLPVTW</sequence>
<keyword evidence="2 7" id="KW-0349">Heme</keyword>
<evidence type="ECO:0000256" key="1">
    <source>
        <dbReference type="ARBA" id="ARBA00010617"/>
    </source>
</evidence>
<dbReference type="PROSITE" id="PS00086">
    <property type="entry name" value="CYTOCHROME_P450"/>
    <property type="match status" value="1"/>
</dbReference>
<comment type="similarity">
    <text evidence="1 7">Belongs to the cytochrome P450 family.</text>
</comment>
<evidence type="ECO:0000256" key="7">
    <source>
        <dbReference type="RuleBase" id="RU000461"/>
    </source>
</evidence>
<dbReference type="InterPro" id="IPR017972">
    <property type="entry name" value="Cyt_P450_CS"/>
</dbReference>
<proteinExistence type="inferred from homology"/>
<dbReference type="GO" id="GO:0020037">
    <property type="term" value="F:heme binding"/>
    <property type="evidence" value="ECO:0007669"/>
    <property type="project" value="InterPro"/>
</dbReference>
<keyword evidence="5 7" id="KW-0408">Iron</keyword>
<dbReference type="InterPro" id="IPR002397">
    <property type="entry name" value="Cyt_P450_B"/>
</dbReference>
<dbReference type="Gene3D" id="1.10.630.10">
    <property type="entry name" value="Cytochrome P450"/>
    <property type="match status" value="1"/>
</dbReference>
<dbReference type="GO" id="GO:0004497">
    <property type="term" value="F:monooxygenase activity"/>
    <property type="evidence" value="ECO:0007669"/>
    <property type="project" value="UniProtKB-KW"/>
</dbReference>
<dbReference type="EMBL" id="CP163439">
    <property type="protein sequence ID" value="XDQ38173.1"/>
    <property type="molecule type" value="Genomic_DNA"/>
</dbReference>
<evidence type="ECO:0000256" key="6">
    <source>
        <dbReference type="ARBA" id="ARBA00023033"/>
    </source>
</evidence>
<dbReference type="SUPFAM" id="SSF48264">
    <property type="entry name" value="Cytochrome P450"/>
    <property type="match status" value="1"/>
</dbReference>
<dbReference type="PANTHER" id="PTHR46696">
    <property type="entry name" value="P450, PUTATIVE (EUROFUNG)-RELATED"/>
    <property type="match status" value="1"/>
</dbReference>
<keyword evidence="6 7" id="KW-0503">Monooxygenase</keyword>
<dbReference type="FunFam" id="1.10.630.10:FF:000018">
    <property type="entry name" value="Cytochrome P450 monooxygenase"/>
    <property type="match status" value="1"/>
</dbReference>
<evidence type="ECO:0000313" key="8">
    <source>
        <dbReference type="EMBL" id="XDQ38173.1"/>
    </source>
</evidence>
<dbReference type="InterPro" id="IPR036396">
    <property type="entry name" value="Cyt_P450_sf"/>
</dbReference>
<organism evidence="8">
    <name type="scientific">Streptomyces sp. R28</name>
    <dbReference type="NCBI Taxonomy" id="3238628"/>
    <lineage>
        <taxon>Bacteria</taxon>
        <taxon>Bacillati</taxon>
        <taxon>Actinomycetota</taxon>
        <taxon>Actinomycetes</taxon>
        <taxon>Kitasatosporales</taxon>
        <taxon>Streptomycetaceae</taxon>
        <taxon>Streptomyces</taxon>
    </lineage>
</organism>
<dbReference type="PANTHER" id="PTHR46696:SF1">
    <property type="entry name" value="CYTOCHROME P450 YJIB-RELATED"/>
    <property type="match status" value="1"/>
</dbReference>
<evidence type="ECO:0000256" key="4">
    <source>
        <dbReference type="ARBA" id="ARBA00023002"/>
    </source>
</evidence>
<evidence type="ECO:0000256" key="3">
    <source>
        <dbReference type="ARBA" id="ARBA00022723"/>
    </source>
</evidence>
<protein>
    <submittedName>
        <fullName evidence="8">Cytochrome P450</fullName>
    </submittedName>
</protein>
<name>A0AB39Q4H2_9ACTN</name>
<reference evidence="8" key="1">
    <citation type="submission" date="2024-07" db="EMBL/GenBank/DDBJ databases">
        <authorList>
            <person name="Yu S.T."/>
        </authorList>
    </citation>
    <scope>NUCLEOTIDE SEQUENCE</scope>
    <source>
        <strain evidence="8">R28</strain>
    </source>
</reference>
<dbReference type="PRINTS" id="PR00385">
    <property type="entry name" value="P450"/>
</dbReference>
<keyword evidence="4 7" id="KW-0560">Oxidoreductase</keyword>
<dbReference type="PRINTS" id="PR00359">
    <property type="entry name" value="BP450"/>
</dbReference>
<keyword evidence="3 7" id="KW-0479">Metal-binding</keyword>
<dbReference type="GO" id="GO:0016705">
    <property type="term" value="F:oxidoreductase activity, acting on paired donors, with incorporation or reduction of molecular oxygen"/>
    <property type="evidence" value="ECO:0007669"/>
    <property type="project" value="InterPro"/>
</dbReference>